<dbReference type="GO" id="GO:0006689">
    <property type="term" value="P:ganglioside catabolic process"/>
    <property type="evidence" value="ECO:0007669"/>
    <property type="project" value="TreeGrafter"/>
</dbReference>
<comment type="catalytic activity">
    <reaction evidence="1">
        <text>Hydrolysis of alpha-(2-&gt;3)-, alpha-(2-&gt;6)-, alpha-(2-&gt;8)- glycosidic linkages of terminal sialic acid residues in oligosaccharides, glycoproteins, glycolipids, colominic acid and synthetic substrates.</text>
        <dbReference type="EC" id="3.2.1.18"/>
    </reaction>
</comment>
<dbReference type="PROSITE" id="PS50194">
    <property type="entry name" value="FILAMIN_REPEAT"/>
    <property type="match status" value="1"/>
</dbReference>
<dbReference type="EC" id="3.2.1.18" evidence="3"/>
<accession>A0A3A1U327</accession>
<dbReference type="GO" id="GO:0009313">
    <property type="term" value="P:oligosaccharide catabolic process"/>
    <property type="evidence" value="ECO:0007669"/>
    <property type="project" value="TreeGrafter"/>
</dbReference>
<comment type="similarity">
    <text evidence="2">Belongs to the glycosyl hydrolase 33 family.</text>
</comment>
<dbReference type="InterPro" id="IPR026856">
    <property type="entry name" value="Sialidase_fam"/>
</dbReference>
<protein>
    <recommendedName>
        <fullName evidence="3">exo-alpha-sialidase</fullName>
        <ecNumber evidence="3">3.2.1.18</ecNumber>
    </recommendedName>
</protein>
<dbReference type="PANTHER" id="PTHR10628:SF30">
    <property type="entry name" value="EXO-ALPHA-SIALIDASE"/>
    <property type="match status" value="1"/>
</dbReference>
<dbReference type="GO" id="GO:0004308">
    <property type="term" value="F:exo-alpha-sialidase activity"/>
    <property type="evidence" value="ECO:0007669"/>
    <property type="project" value="UniProtKB-EC"/>
</dbReference>
<evidence type="ECO:0000259" key="4">
    <source>
        <dbReference type="Pfam" id="PF13088"/>
    </source>
</evidence>
<dbReference type="InterPro" id="IPR006311">
    <property type="entry name" value="TAT_signal"/>
</dbReference>
<evidence type="ECO:0000256" key="1">
    <source>
        <dbReference type="ARBA" id="ARBA00000427"/>
    </source>
</evidence>
<evidence type="ECO:0000313" key="6">
    <source>
        <dbReference type="Proteomes" id="UP000265742"/>
    </source>
</evidence>
<dbReference type="GO" id="GO:0005737">
    <property type="term" value="C:cytoplasm"/>
    <property type="evidence" value="ECO:0007669"/>
    <property type="project" value="TreeGrafter"/>
</dbReference>
<dbReference type="CDD" id="cd15482">
    <property type="entry name" value="Sialidase_non-viral"/>
    <property type="match status" value="1"/>
</dbReference>
<reference evidence="6" key="1">
    <citation type="submission" date="2018-09" db="EMBL/GenBank/DDBJ databases">
        <authorList>
            <person name="Kim I."/>
        </authorList>
    </citation>
    <scope>NUCLEOTIDE SEQUENCE [LARGE SCALE GENOMIC DNA]</scope>
    <source>
        <strain evidence="6">DD4a</strain>
    </source>
</reference>
<dbReference type="AlphaFoldDB" id="A0A3A1U327"/>
<dbReference type="PROSITE" id="PS51318">
    <property type="entry name" value="TAT"/>
    <property type="match status" value="1"/>
</dbReference>
<dbReference type="Proteomes" id="UP000265742">
    <property type="component" value="Unassembled WGS sequence"/>
</dbReference>
<evidence type="ECO:0000256" key="3">
    <source>
        <dbReference type="ARBA" id="ARBA00012733"/>
    </source>
</evidence>
<dbReference type="InterPro" id="IPR011040">
    <property type="entry name" value="Sialidase"/>
</dbReference>
<sequence length="498" mass="51811">MADHGHDCSGGALVSGGPLRRGALAALAAVLLVGGSTLAAAPASAAPRTCAATPFRSDPAKHVWYRIPAVVRTTAGTLLAFAERRDSMAPSSDTGDTDVVVARSTDRGCTWSAPRVVAANGTDTVGNPAPVVDRDTGEVLLLTVDRPRGGTSYHGLHLQRSSDDGRTFTPYDRAGKDLFRLPGWAGGLTGPGHALQLASGPHSGRIVVPIGYERDGRAGAYAIVSDDHGATWSTGFDSQGADHRQEGTVAELPDGRLWISYHEQSASIPVGRGRIAALSSDGGATLSTPFTRLGLPTVSVQASSLVLTGKHAGLLLVSSPGTPDPSVRRVMTIFTSRTAVPGASWTRYPVALDDTPASYSDLVQLDDETVGILYETGRRSWHEGIAFRTVPVAALTAGRATASKAALALPKHARAGRTLVVTARAIVPGTSSPAGSLTVRVTGKHWTRTTTLRIIHGGGGKRVASFARVPKGRYTVSVVYSGSPRIRAATAKAALRVR</sequence>
<evidence type="ECO:0000313" key="5">
    <source>
        <dbReference type="EMBL" id="RIX30710.1"/>
    </source>
</evidence>
<dbReference type="InterPro" id="IPR017868">
    <property type="entry name" value="Filamin/ABP280_repeat-like"/>
</dbReference>
<dbReference type="GO" id="GO:0016020">
    <property type="term" value="C:membrane"/>
    <property type="evidence" value="ECO:0007669"/>
    <property type="project" value="TreeGrafter"/>
</dbReference>
<dbReference type="InterPro" id="IPR036278">
    <property type="entry name" value="Sialidase_sf"/>
</dbReference>
<dbReference type="PANTHER" id="PTHR10628">
    <property type="entry name" value="SIALIDASE"/>
    <property type="match status" value="1"/>
</dbReference>
<dbReference type="EMBL" id="QXTG01000001">
    <property type="protein sequence ID" value="RIX30710.1"/>
    <property type="molecule type" value="Genomic_DNA"/>
</dbReference>
<keyword evidence="6" id="KW-1185">Reference proteome</keyword>
<dbReference type="SUPFAM" id="SSF50939">
    <property type="entry name" value="Sialidases"/>
    <property type="match status" value="1"/>
</dbReference>
<name>A0A3A1U327_9MICO</name>
<proteinExistence type="inferred from homology"/>
<evidence type="ECO:0000256" key="2">
    <source>
        <dbReference type="ARBA" id="ARBA00009348"/>
    </source>
</evidence>
<organism evidence="5 6">
    <name type="scientific">Amnibacterium setariae</name>
    <dbReference type="NCBI Taxonomy" id="2306585"/>
    <lineage>
        <taxon>Bacteria</taxon>
        <taxon>Bacillati</taxon>
        <taxon>Actinomycetota</taxon>
        <taxon>Actinomycetes</taxon>
        <taxon>Micrococcales</taxon>
        <taxon>Microbacteriaceae</taxon>
        <taxon>Amnibacterium</taxon>
    </lineage>
</organism>
<gene>
    <name evidence="5" type="ORF">D1781_04690</name>
</gene>
<dbReference type="Gene3D" id="2.120.10.10">
    <property type="match status" value="1"/>
</dbReference>
<dbReference type="Pfam" id="PF13088">
    <property type="entry name" value="BNR_2"/>
    <property type="match status" value="1"/>
</dbReference>
<comment type="caution">
    <text evidence="5">The sequence shown here is derived from an EMBL/GenBank/DDBJ whole genome shotgun (WGS) entry which is preliminary data.</text>
</comment>
<feature type="domain" description="Sialidase" evidence="4">
    <location>
        <begin position="76"/>
        <end position="371"/>
    </location>
</feature>